<sequence>MLQYISVQPCTLYYSWQVDVMLSNFIDVGIHQSDIHILLAYETEIDIKTYYVWNKLIEKYKNVNFYFYKDKRINKNYVSSVRPNVLMQFYEDNKKFTNLPVFYHDCDILFTKTVEFSDLLEDNVWYLSDTNSYINSEYIKSKCHGIYEKMCDIVSIDPSIPEKFNQNSGGAQYIIKNVDSEFWKRVELDSENLFTKITEYNIELKNRYSNYHEIQIWCADMWALLWNAWKSGHITQVVKDMDFCWATDNISKWDQCPIYHNAGVSNEYKNLFNKFDYISKIPYNIDLSKIDKNYCNYKYVEQINSIK</sequence>
<gene>
    <name evidence="1" type="ORF">UFOVP449_84</name>
</gene>
<evidence type="ECO:0000313" key="1">
    <source>
        <dbReference type="EMBL" id="CAB4142849.1"/>
    </source>
</evidence>
<reference evidence="1" key="1">
    <citation type="submission" date="2020-04" db="EMBL/GenBank/DDBJ databases">
        <authorList>
            <person name="Chiriac C."/>
            <person name="Salcher M."/>
            <person name="Ghai R."/>
            <person name="Kavagutti S V."/>
        </authorList>
    </citation>
    <scope>NUCLEOTIDE SEQUENCE</scope>
</reference>
<accession>A0A6J5MGL4</accession>
<protein>
    <submittedName>
        <fullName evidence="1">Uncharacterized protein</fullName>
    </submittedName>
</protein>
<dbReference type="EMBL" id="LR796420">
    <property type="protein sequence ID" value="CAB4142849.1"/>
    <property type="molecule type" value="Genomic_DNA"/>
</dbReference>
<organism evidence="1">
    <name type="scientific">uncultured Caudovirales phage</name>
    <dbReference type="NCBI Taxonomy" id="2100421"/>
    <lineage>
        <taxon>Viruses</taxon>
        <taxon>Duplodnaviria</taxon>
        <taxon>Heunggongvirae</taxon>
        <taxon>Uroviricota</taxon>
        <taxon>Caudoviricetes</taxon>
        <taxon>Peduoviridae</taxon>
        <taxon>Maltschvirus</taxon>
        <taxon>Maltschvirus maltsch</taxon>
    </lineage>
</organism>
<name>A0A6J5MGL4_9CAUD</name>
<proteinExistence type="predicted"/>